<organism evidence="11 12">
    <name type="scientific">Mumia flava</name>
    <dbReference type="NCBI Taxonomy" id="1348852"/>
    <lineage>
        <taxon>Bacteria</taxon>
        <taxon>Bacillati</taxon>
        <taxon>Actinomycetota</taxon>
        <taxon>Actinomycetes</taxon>
        <taxon>Propionibacteriales</taxon>
        <taxon>Nocardioidaceae</taxon>
        <taxon>Mumia</taxon>
    </lineage>
</organism>
<gene>
    <name evidence="11" type="ORF">CLV56_3856</name>
</gene>
<evidence type="ECO:0000256" key="2">
    <source>
        <dbReference type="ARBA" id="ARBA00008335"/>
    </source>
</evidence>
<dbReference type="InterPro" id="IPR011701">
    <property type="entry name" value="MFS"/>
</dbReference>
<dbReference type="SUPFAM" id="SSF103473">
    <property type="entry name" value="MFS general substrate transporter"/>
    <property type="match status" value="1"/>
</dbReference>
<dbReference type="Proteomes" id="UP000230842">
    <property type="component" value="Unassembled WGS sequence"/>
</dbReference>
<dbReference type="Gene3D" id="1.20.1250.20">
    <property type="entry name" value="MFS general substrate transporter like domains"/>
    <property type="match status" value="1"/>
</dbReference>
<dbReference type="OrthoDB" id="63984at2"/>
<keyword evidence="5 9" id="KW-0812">Transmembrane</keyword>
<feature type="transmembrane region" description="Helical" evidence="9">
    <location>
        <begin position="341"/>
        <end position="365"/>
    </location>
</feature>
<dbReference type="AlphaFoldDB" id="A0A2M9B8W6"/>
<dbReference type="GO" id="GO:0005886">
    <property type="term" value="C:plasma membrane"/>
    <property type="evidence" value="ECO:0007669"/>
    <property type="project" value="UniProtKB-SubCell"/>
</dbReference>
<protein>
    <submittedName>
        <fullName evidence="11">YNFM family putative membrane transporter</fullName>
    </submittedName>
</protein>
<evidence type="ECO:0000313" key="12">
    <source>
        <dbReference type="Proteomes" id="UP000230842"/>
    </source>
</evidence>
<feature type="transmembrane region" description="Helical" evidence="9">
    <location>
        <begin position="115"/>
        <end position="134"/>
    </location>
</feature>
<feature type="transmembrane region" description="Helical" evidence="9">
    <location>
        <begin position="403"/>
        <end position="426"/>
    </location>
</feature>
<comment type="caution">
    <text evidence="11">The sequence shown here is derived from an EMBL/GenBank/DDBJ whole genome shotgun (WGS) entry which is preliminary data.</text>
</comment>
<feature type="transmembrane region" description="Helical" evidence="9">
    <location>
        <begin position="282"/>
        <end position="306"/>
    </location>
</feature>
<dbReference type="Pfam" id="PF07690">
    <property type="entry name" value="MFS_1"/>
    <property type="match status" value="1"/>
</dbReference>
<keyword evidence="12" id="KW-1185">Reference proteome</keyword>
<proteinExistence type="inferred from homology"/>
<feature type="region of interest" description="Disordered" evidence="8">
    <location>
        <begin position="20"/>
        <end position="42"/>
    </location>
</feature>
<comment type="similarity">
    <text evidence="2">Belongs to the major facilitator superfamily.</text>
</comment>
<keyword evidence="3" id="KW-0813">Transport</keyword>
<evidence type="ECO:0000313" key="11">
    <source>
        <dbReference type="EMBL" id="PJJ54347.1"/>
    </source>
</evidence>
<evidence type="ECO:0000256" key="5">
    <source>
        <dbReference type="ARBA" id="ARBA00022692"/>
    </source>
</evidence>
<evidence type="ECO:0000256" key="4">
    <source>
        <dbReference type="ARBA" id="ARBA00022475"/>
    </source>
</evidence>
<evidence type="ECO:0000256" key="6">
    <source>
        <dbReference type="ARBA" id="ARBA00022989"/>
    </source>
</evidence>
<name>A0A2M9B8W6_9ACTN</name>
<feature type="transmembrane region" description="Helical" evidence="9">
    <location>
        <begin position="203"/>
        <end position="225"/>
    </location>
</feature>
<sequence length="437" mass="44567">MDRALLRHLPYRQARRRVDRVSSDAITGGECGPDGERGHRPGSRAYRRVSVSLFAAGLATFALIYSTQALLPELAADFGVSSAQSTLSLSLTTLGLAAALLVAGPLSDRVGRTRLIHLSLTASAIIAAACALAPTWHALLLLRLAEGVALAGLPAVATAYLREELHPGSHARAAGLYVGGTAIGGMAGRLVTGSVAEAFGWRWGLATIALVALACAATVAALLPASRGFEPSPAGWRHLATTTRRAVTDPALLALYGVGACSVGALVAVFNTLGFRLTEAPFGLGLAAASLVFLVYPLGTISSTTFGRLADRLGRRTVLPLGCAIAIGGVLLTEIPTLPGVIVGVALLTAGFFAVHGVASGWVPARAHAGGVSAGQAASLYLFAYYVGSSVFGSAAGRSWSGAGWPGVELLAVGLLLTTAALAWLLRRTPSLLPASA</sequence>
<feature type="transmembrane region" description="Helical" evidence="9">
    <location>
        <begin position="83"/>
        <end position="103"/>
    </location>
</feature>
<evidence type="ECO:0000256" key="1">
    <source>
        <dbReference type="ARBA" id="ARBA00004651"/>
    </source>
</evidence>
<feature type="domain" description="Major facilitator superfamily (MFS) profile" evidence="10">
    <location>
        <begin position="45"/>
        <end position="431"/>
    </location>
</feature>
<evidence type="ECO:0000256" key="8">
    <source>
        <dbReference type="SAM" id="MobiDB-lite"/>
    </source>
</evidence>
<comment type="subcellular location">
    <subcellularLocation>
        <location evidence="1">Cell membrane</location>
        <topology evidence="1">Multi-pass membrane protein</topology>
    </subcellularLocation>
</comment>
<feature type="transmembrane region" description="Helical" evidence="9">
    <location>
        <begin position="377"/>
        <end position="397"/>
    </location>
</feature>
<dbReference type="GO" id="GO:0022857">
    <property type="term" value="F:transmembrane transporter activity"/>
    <property type="evidence" value="ECO:0007669"/>
    <property type="project" value="InterPro"/>
</dbReference>
<evidence type="ECO:0000256" key="7">
    <source>
        <dbReference type="ARBA" id="ARBA00023136"/>
    </source>
</evidence>
<feature type="transmembrane region" description="Helical" evidence="9">
    <location>
        <begin position="140"/>
        <end position="161"/>
    </location>
</feature>
<dbReference type="CDD" id="cd17324">
    <property type="entry name" value="MFS_NepI_like"/>
    <property type="match status" value="1"/>
</dbReference>
<dbReference type="PROSITE" id="PS50850">
    <property type="entry name" value="MFS"/>
    <property type="match status" value="1"/>
</dbReference>
<evidence type="ECO:0000256" key="9">
    <source>
        <dbReference type="SAM" id="Phobius"/>
    </source>
</evidence>
<dbReference type="InterPro" id="IPR020846">
    <property type="entry name" value="MFS_dom"/>
</dbReference>
<feature type="transmembrane region" description="Helical" evidence="9">
    <location>
        <begin position="173"/>
        <end position="191"/>
    </location>
</feature>
<accession>A0A2M9B8W6</accession>
<keyword evidence="4" id="KW-1003">Cell membrane</keyword>
<dbReference type="PANTHER" id="PTHR43271">
    <property type="entry name" value="BLL2771 PROTEIN"/>
    <property type="match status" value="1"/>
</dbReference>
<evidence type="ECO:0000259" key="10">
    <source>
        <dbReference type="PROSITE" id="PS50850"/>
    </source>
</evidence>
<dbReference type="InterPro" id="IPR036259">
    <property type="entry name" value="MFS_trans_sf"/>
</dbReference>
<feature type="transmembrane region" description="Helical" evidence="9">
    <location>
        <begin position="318"/>
        <end position="335"/>
    </location>
</feature>
<feature type="transmembrane region" description="Helical" evidence="9">
    <location>
        <begin position="246"/>
        <end position="270"/>
    </location>
</feature>
<evidence type="ECO:0000256" key="3">
    <source>
        <dbReference type="ARBA" id="ARBA00022448"/>
    </source>
</evidence>
<dbReference type="PANTHER" id="PTHR43271:SF1">
    <property type="entry name" value="INNER MEMBRANE TRANSPORT PROTEIN YNFM"/>
    <property type="match status" value="1"/>
</dbReference>
<feature type="transmembrane region" description="Helical" evidence="9">
    <location>
        <begin position="49"/>
        <end position="71"/>
    </location>
</feature>
<keyword evidence="6 9" id="KW-1133">Transmembrane helix</keyword>
<reference evidence="11 12" key="1">
    <citation type="submission" date="2017-11" db="EMBL/GenBank/DDBJ databases">
        <title>Genomic Encyclopedia of Archaeal and Bacterial Type Strains, Phase II (KMG-II): From Individual Species to Whole Genera.</title>
        <authorList>
            <person name="Goeker M."/>
        </authorList>
    </citation>
    <scope>NUCLEOTIDE SEQUENCE [LARGE SCALE GENOMIC DNA]</scope>
    <source>
        <strain evidence="11 12">DSM 27763</strain>
    </source>
</reference>
<dbReference type="EMBL" id="PGEZ01000002">
    <property type="protein sequence ID" value="PJJ54347.1"/>
    <property type="molecule type" value="Genomic_DNA"/>
</dbReference>
<keyword evidence="7 9" id="KW-0472">Membrane</keyword>